<dbReference type="RefSeq" id="WP_154371042.1">
    <property type="nucleotide sequence ID" value="NZ_WKJJ01000001.1"/>
</dbReference>
<keyword evidence="2" id="KW-1185">Reference proteome</keyword>
<organism evidence="1 2">
    <name type="scientific">Pseudoduganella rivuli</name>
    <dbReference type="NCBI Taxonomy" id="2666085"/>
    <lineage>
        <taxon>Bacteria</taxon>
        <taxon>Pseudomonadati</taxon>
        <taxon>Pseudomonadota</taxon>
        <taxon>Betaproteobacteria</taxon>
        <taxon>Burkholderiales</taxon>
        <taxon>Oxalobacteraceae</taxon>
        <taxon>Telluria group</taxon>
        <taxon>Pseudoduganella</taxon>
    </lineage>
</organism>
<comment type="caution">
    <text evidence="1">The sequence shown here is derived from an EMBL/GenBank/DDBJ whole genome shotgun (WGS) entry which is preliminary data.</text>
</comment>
<gene>
    <name evidence="1" type="ORF">GJ700_02435</name>
</gene>
<sequence length="115" mass="12681">MKVYMVHLLLQAFLTLVFLSAYDRFIIRPTRVIGIVDTSAVFRIKEAQLIKQLHGSEQEQAKASAEAKAFASAFSTALEALPDQCGCPVIDRTVVIGSTPYMVDLTPALKRRLGL</sequence>
<name>A0A7X2LQW3_9BURK</name>
<evidence type="ECO:0000313" key="2">
    <source>
        <dbReference type="Proteomes" id="UP000446768"/>
    </source>
</evidence>
<evidence type="ECO:0000313" key="1">
    <source>
        <dbReference type="EMBL" id="MRV70576.1"/>
    </source>
</evidence>
<protein>
    <submittedName>
        <fullName evidence="1">Uncharacterized protein</fullName>
    </submittedName>
</protein>
<dbReference type="AlphaFoldDB" id="A0A7X2LQW3"/>
<accession>A0A7X2LQW3</accession>
<reference evidence="1 2" key="1">
    <citation type="submission" date="2019-11" db="EMBL/GenBank/DDBJ databases">
        <title>Novel species isolated from a subtropical stream in China.</title>
        <authorList>
            <person name="Lu H."/>
        </authorList>
    </citation>
    <scope>NUCLEOTIDE SEQUENCE [LARGE SCALE GENOMIC DNA]</scope>
    <source>
        <strain evidence="1 2">FT92W</strain>
    </source>
</reference>
<proteinExistence type="predicted"/>
<dbReference type="EMBL" id="WKJJ01000001">
    <property type="protein sequence ID" value="MRV70576.1"/>
    <property type="molecule type" value="Genomic_DNA"/>
</dbReference>
<dbReference type="Proteomes" id="UP000446768">
    <property type="component" value="Unassembled WGS sequence"/>
</dbReference>